<evidence type="ECO:0000313" key="7">
    <source>
        <dbReference type="EMBL" id="CDG68123.1"/>
    </source>
</evidence>
<organism evidence="7">
    <name type="scientific">Hydra vulgaris</name>
    <name type="common">Hydra</name>
    <name type="synonym">Hydra attenuata</name>
    <dbReference type="NCBI Taxonomy" id="6087"/>
    <lineage>
        <taxon>Eukaryota</taxon>
        <taxon>Metazoa</taxon>
        <taxon>Cnidaria</taxon>
        <taxon>Hydrozoa</taxon>
        <taxon>Hydroidolina</taxon>
        <taxon>Anthoathecata</taxon>
        <taxon>Aplanulata</taxon>
        <taxon>Hydridae</taxon>
        <taxon>Hydra</taxon>
    </lineage>
</organism>
<feature type="transmembrane region" description="Helical" evidence="6">
    <location>
        <begin position="94"/>
        <end position="120"/>
    </location>
</feature>
<feature type="transmembrane region" description="Helical" evidence="6">
    <location>
        <begin position="325"/>
        <end position="347"/>
    </location>
</feature>
<keyword evidence="4 6" id="KW-1133">Transmembrane helix</keyword>
<feature type="transmembrane region" description="Helical" evidence="6">
    <location>
        <begin position="153"/>
        <end position="173"/>
    </location>
</feature>
<proteinExistence type="evidence at transcript level"/>
<feature type="transmembrane region" description="Helical" evidence="6">
    <location>
        <begin position="299"/>
        <end position="319"/>
    </location>
</feature>
<feature type="transmembrane region" description="Helical" evidence="6">
    <location>
        <begin position="368"/>
        <end position="387"/>
    </location>
</feature>
<name>T2M788_HYDVU</name>
<evidence type="ECO:0000256" key="6">
    <source>
        <dbReference type="SAM" id="Phobius"/>
    </source>
</evidence>
<reference evidence="7" key="1">
    <citation type="journal article" date="2013" name="Genome Biol. Evol.">
        <title>Punctuated emergences of genetic and phenotypic innovations in eumetazoan, bilaterian, euteleostome, and hominidae ancestors.</title>
        <authorList>
            <person name="Wenger Y."/>
            <person name="Galliot B."/>
        </authorList>
    </citation>
    <scope>NUCLEOTIDE SEQUENCE</scope>
    <source>
        <tissue evidence="7">Whole animals</tissue>
    </source>
</reference>
<comment type="subcellular location">
    <subcellularLocation>
        <location evidence="1">Membrane</location>
        <topology evidence="1">Multi-pass membrane protein</topology>
    </subcellularLocation>
</comment>
<dbReference type="GO" id="GO:0016020">
    <property type="term" value="C:membrane"/>
    <property type="evidence" value="ECO:0007669"/>
    <property type="project" value="UniProtKB-SubCell"/>
</dbReference>
<keyword evidence="2" id="KW-0813">Transport</keyword>
<dbReference type="EMBL" id="HAAD01001891">
    <property type="protein sequence ID" value="CDG68123.1"/>
    <property type="molecule type" value="mRNA"/>
</dbReference>
<feature type="transmembrane region" description="Helical" evidence="6">
    <location>
        <begin position="69"/>
        <end position="88"/>
    </location>
</feature>
<feature type="transmembrane region" description="Helical" evidence="6">
    <location>
        <begin position="214"/>
        <end position="235"/>
    </location>
</feature>
<dbReference type="Pfam" id="PF07690">
    <property type="entry name" value="MFS_1"/>
    <property type="match status" value="1"/>
</dbReference>
<dbReference type="SUPFAM" id="SSF103473">
    <property type="entry name" value="MFS general substrate transporter"/>
    <property type="match status" value="1"/>
</dbReference>
<dbReference type="PANTHER" id="PTHR12778">
    <property type="entry name" value="SOLUTE CARRIER FAMILY 33 ACETYL-COA TRANSPORTER -RELATED"/>
    <property type="match status" value="1"/>
</dbReference>
<feature type="transmembrane region" description="Helical" evidence="6">
    <location>
        <begin position="272"/>
        <end position="294"/>
    </location>
</feature>
<gene>
    <name evidence="7" type="primary">MFSD3</name>
</gene>
<dbReference type="PANTHER" id="PTHR12778:SF10">
    <property type="entry name" value="MAJOR FACILITATOR SUPERFAMILY DOMAIN-CONTAINING PROTEIN 3"/>
    <property type="match status" value="1"/>
</dbReference>
<evidence type="ECO:0000256" key="4">
    <source>
        <dbReference type="ARBA" id="ARBA00022989"/>
    </source>
</evidence>
<dbReference type="InterPro" id="IPR011701">
    <property type="entry name" value="MFS"/>
</dbReference>
<keyword evidence="3 6" id="KW-0812">Transmembrane</keyword>
<dbReference type="OrthoDB" id="5227681at2759"/>
<dbReference type="InterPro" id="IPR004752">
    <property type="entry name" value="AmpG_permease/AT-1"/>
</dbReference>
<evidence type="ECO:0000256" key="3">
    <source>
        <dbReference type="ARBA" id="ARBA00022692"/>
    </source>
</evidence>
<evidence type="ECO:0000256" key="5">
    <source>
        <dbReference type="ARBA" id="ARBA00023136"/>
    </source>
</evidence>
<evidence type="ECO:0000256" key="1">
    <source>
        <dbReference type="ARBA" id="ARBA00004141"/>
    </source>
</evidence>
<sequence length="415" mass="46276">MKRIVLITYLYGLQGLPYGLQTNFLPLVLKKDGYNLWNISFIHVLSLPWLLKGILATQLNNCVSQRKHWISCSLMLLSVSFTTIGFSFNNIYVLTILLFINSLLAVIMDIAVDATAIAFVKQENVGLYNSVQVVAYKVGVLLISVLSAATADISTTFISFLYIFGAVATKFCITEEKICYKSISQSKLLSDNGIETRKEKSSVSQAMRKNQNSFFAHFNILCSLFSSNFSTWVGYHTKILVLLCLFYKVGEKGFTSIFPLCMLDQGMDIQTISLVNSIGQGCSLFGSIVGGLYFKSFRLVKLVIIVCCLCMTMHIIALLTTNVNSFIYCGVDGLLNVCSGFITTWTFSQMMNSSKNVPENYQAMHYSLLSTMELFGKLFFLSFAGLLADAVGYTVFFSSCCFIQLSLIYVIHCLE</sequence>
<accession>T2M788</accession>
<feature type="transmembrane region" description="Helical" evidence="6">
    <location>
        <begin position="127"/>
        <end position="147"/>
    </location>
</feature>
<dbReference type="Gene3D" id="1.20.1250.20">
    <property type="entry name" value="MFS general substrate transporter like domains"/>
    <property type="match status" value="1"/>
</dbReference>
<dbReference type="GO" id="GO:0022857">
    <property type="term" value="F:transmembrane transporter activity"/>
    <property type="evidence" value="ECO:0007669"/>
    <property type="project" value="InterPro"/>
</dbReference>
<feature type="transmembrane region" description="Helical" evidence="6">
    <location>
        <begin position="39"/>
        <end position="57"/>
    </location>
</feature>
<feature type="transmembrane region" description="Helical" evidence="6">
    <location>
        <begin position="393"/>
        <end position="414"/>
    </location>
</feature>
<evidence type="ECO:0000256" key="2">
    <source>
        <dbReference type="ARBA" id="ARBA00022448"/>
    </source>
</evidence>
<dbReference type="InterPro" id="IPR036259">
    <property type="entry name" value="MFS_trans_sf"/>
</dbReference>
<dbReference type="AlphaFoldDB" id="T2M788"/>
<keyword evidence="5 6" id="KW-0472">Membrane</keyword>
<protein>
    <submittedName>
        <fullName evidence="7">Major facilitator superfamily domain-containing protein 3</fullName>
    </submittedName>
</protein>